<evidence type="ECO:0000256" key="1">
    <source>
        <dbReference type="ARBA" id="ARBA00009986"/>
    </source>
</evidence>
<dbReference type="InterPro" id="IPR016162">
    <property type="entry name" value="Ald_DH_N"/>
</dbReference>
<dbReference type="InterPro" id="IPR015590">
    <property type="entry name" value="Aldehyde_DH_dom"/>
</dbReference>
<reference evidence="8 9" key="1">
    <citation type="journal article" date="2012" name="Science">
        <title>The Paleozoic origin of enzymatic lignin decomposition reconstructed from 31 fungal genomes.</title>
        <authorList>
            <person name="Floudas D."/>
            <person name="Binder M."/>
            <person name="Riley R."/>
            <person name="Barry K."/>
            <person name="Blanchette R.A."/>
            <person name="Henrissat B."/>
            <person name="Martinez A.T."/>
            <person name="Otillar R."/>
            <person name="Spatafora J.W."/>
            <person name="Yadav J.S."/>
            <person name="Aerts A."/>
            <person name="Benoit I."/>
            <person name="Boyd A."/>
            <person name="Carlson A."/>
            <person name="Copeland A."/>
            <person name="Coutinho P.M."/>
            <person name="de Vries R.P."/>
            <person name="Ferreira P."/>
            <person name="Findley K."/>
            <person name="Foster B."/>
            <person name="Gaskell J."/>
            <person name="Glotzer D."/>
            <person name="Gorecki P."/>
            <person name="Heitman J."/>
            <person name="Hesse C."/>
            <person name="Hori C."/>
            <person name="Igarashi K."/>
            <person name="Jurgens J.A."/>
            <person name="Kallen N."/>
            <person name="Kersten P."/>
            <person name="Kohler A."/>
            <person name="Kuees U."/>
            <person name="Kumar T.K.A."/>
            <person name="Kuo A."/>
            <person name="LaButti K."/>
            <person name="Larrondo L.F."/>
            <person name="Lindquist E."/>
            <person name="Ling A."/>
            <person name="Lombard V."/>
            <person name="Lucas S."/>
            <person name="Lundell T."/>
            <person name="Martin R."/>
            <person name="McLaughlin D.J."/>
            <person name="Morgenstern I."/>
            <person name="Morin E."/>
            <person name="Murat C."/>
            <person name="Nagy L.G."/>
            <person name="Nolan M."/>
            <person name="Ohm R.A."/>
            <person name="Patyshakuliyeva A."/>
            <person name="Rokas A."/>
            <person name="Ruiz-Duenas F.J."/>
            <person name="Sabat G."/>
            <person name="Salamov A."/>
            <person name="Samejima M."/>
            <person name="Schmutz J."/>
            <person name="Slot J.C."/>
            <person name="St John F."/>
            <person name="Stenlid J."/>
            <person name="Sun H."/>
            <person name="Sun S."/>
            <person name="Syed K."/>
            <person name="Tsang A."/>
            <person name="Wiebenga A."/>
            <person name="Young D."/>
            <person name="Pisabarro A."/>
            <person name="Eastwood D.C."/>
            <person name="Martin F."/>
            <person name="Cullen D."/>
            <person name="Grigoriev I.V."/>
            <person name="Hibbett D.S."/>
        </authorList>
    </citation>
    <scope>NUCLEOTIDE SEQUENCE [LARGE SCALE GENOMIC DNA]</scope>
    <source>
        <strain evidence="8 9">ATCC 11539</strain>
    </source>
</reference>
<dbReference type="InterPro" id="IPR016163">
    <property type="entry name" value="Ald_DH_C"/>
</dbReference>
<feature type="domain" description="Aldehyde dehydrogenase" evidence="7">
    <location>
        <begin position="18"/>
        <end position="431"/>
    </location>
</feature>
<accession>S7RFC3</accession>
<evidence type="ECO:0000259" key="7">
    <source>
        <dbReference type="Pfam" id="PF00171"/>
    </source>
</evidence>
<dbReference type="SUPFAM" id="SSF53720">
    <property type="entry name" value="ALDH-like"/>
    <property type="match status" value="1"/>
</dbReference>
<organism evidence="8 9">
    <name type="scientific">Gloeophyllum trabeum (strain ATCC 11539 / FP-39264 / Madison 617)</name>
    <name type="common">Brown rot fungus</name>
    <dbReference type="NCBI Taxonomy" id="670483"/>
    <lineage>
        <taxon>Eukaryota</taxon>
        <taxon>Fungi</taxon>
        <taxon>Dikarya</taxon>
        <taxon>Basidiomycota</taxon>
        <taxon>Agaricomycotina</taxon>
        <taxon>Agaricomycetes</taxon>
        <taxon>Gloeophyllales</taxon>
        <taxon>Gloeophyllaceae</taxon>
        <taxon>Gloeophyllum</taxon>
    </lineage>
</organism>
<protein>
    <recommendedName>
        <fullName evidence="3">Aldehyde dehydrogenase</fullName>
    </recommendedName>
</protein>
<dbReference type="Gene3D" id="3.40.309.10">
    <property type="entry name" value="Aldehyde Dehydrogenase, Chain A, domain 2"/>
    <property type="match status" value="1"/>
</dbReference>
<evidence type="ECO:0000256" key="5">
    <source>
        <dbReference type="PROSITE-ProRule" id="PRU10007"/>
    </source>
</evidence>
<dbReference type="PANTHER" id="PTHR43570">
    <property type="entry name" value="ALDEHYDE DEHYDROGENASE"/>
    <property type="match status" value="1"/>
</dbReference>
<dbReference type="PROSITE" id="PS00687">
    <property type="entry name" value="ALDEHYDE_DEHYDR_GLU"/>
    <property type="match status" value="1"/>
</dbReference>
<dbReference type="HOGENOM" id="CLU_005391_3_1_1"/>
<evidence type="ECO:0000256" key="4">
    <source>
        <dbReference type="PIRSR" id="PIRSR036492-1"/>
    </source>
</evidence>
<evidence type="ECO:0000256" key="6">
    <source>
        <dbReference type="RuleBase" id="RU003345"/>
    </source>
</evidence>
<dbReference type="GeneID" id="19309064"/>
<dbReference type="OMA" id="KMFGDNP"/>
<evidence type="ECO:0000313" key="9">
    <source>
        <dbReference type="Proteomes" id="UP000030669"/>
    </source>
</evidence>
<feature type="active site" evidence="4">
    <location>
        <position position="250"/>
    </location>
</feature>
<evidence type="ECO:0000256" key="2">
    <source>
        <dbReference type="ARBA" id="ARBA00023002"/>
    </source>
</evidence>
<dbReference type="RefSeq" id="XP_007870216.1">
    <property type="nucleotide sequence ID" value="XM_007872025.1"/>
</dbReference>
<proteinExistence type="inferred from homology"/>
<dbReference type="KEGG" id="gtr:GLOTRDRAFT_81351"/>
<dbReference type="eggNOG" id="KOG2456">
    <property type="taxonomic scope" value="Eukaryota"/>
</dbReference>
<dbReference type="Gene3D" id="3.40.605.10">
    <property type="entry name" value="Aldehyde Dehydrogenase, Chain A, domain 1"/>
    <property type="match status" value="1"/>
</dbReference>
<comment type="similarity">
    <text evidence="1 3 6">Belongs to the aldehyde dehydrogenase family.</text>
</comment>
<keyword evidence="9" id="KW-1185">Reference proteome</keyword>
<dbReference type="EMBL" id="KB469311">
    <property type="protein sequence ID" value="EPQ51209.1"/>
    <property type="molecule type" value="Genomic_DNA"/>
</dbReference>
<dbReference type="InterPro" id="IPR016161">
    <property type="entry name" value="Ald_DH/histidinol_DH"/>
</dbReference>
<dbReference type="GO" id="GO:0004029">
    <property type="term" value="F:aldehyde dehydrogenase (NAD+) activity"/>
    <property type="evidence" value="ECO:0007669"/>
    <property type="project" value="TreeGrafter"/>
</dbReference>
<gene>
    <name evidence="8" type="ORF">GLOTRDRAFT_81351</name>
</gene>
<keyword evidence="2 3" id="KW-0560">Oxidoreductase</keyword>
<dbReference type="FunFam" id="3.40.605.10:FF:000004">
    <property type="entry name" value="Aldehyde dehydrogenase"/>
    <property type="match status" value="1"/>
</dbReference>
<dbReference type="GO" id="GO:0006081">
    <property type="term" value="P:aldehyde metabolic process"/>
    <property type="evidence" value="ECO:0007669"/>
    <property type="project" value="InterPro"/>
</dbReference>
<dbReference type="Proteomes" id="UP000030669">
    <property type="component" value="Unassembled WGS sequence"/>
</dbReference>
<sequence>MSYTPISEIELIYRRVSDTFNSGVTLPLAYRRRQLLQVARMIQENEKALEGAIYADLGKPKFEAMLSELGPVASAARQAADKLEEWTRPQKPEVEEWRNTWDTTIYTVPKGVGLIISPWNYPYIICLCPLVGAIAAGCSAIIKPSELAPATSQILAHLIPKYLDPNAYAVVLGAVPETSTLLNFKWDHIMYTGGIRVGRIVAAAAAKNVTSLTLELGGKSPVFVDGDNTDIDIAAKRILYGRQQNSGQLCVSPDYVLVPRHKKAALIAGFEKAYKAFYPDGPLAPSSHIGKIVNPAHHARLVSLLERTKGKIVLGGQTEGDKRLAPTVVDDVKEDDVLMEDEIFGAIVPVIAVDDVEHALRIIRGRPYPLVSYCFTESEETKQKFLSRTNSGTMVFNDTFMQLAVHEIPFGGHGESGYGSWNGKFSFDTWVHKRGSINVPIAADPHLAFRYPPYSEDAYNFLAAAVRQPIPDA</sequence>
<dbReference type="PANTHER" id="PTHR43570:SF16">
    <property type="entry name" value="ALDEHYDE DEHYDROGENASE TYPE III, ISOFORM Q"/>
    <property type="match status" value="1"/>
</dbReference>
<dbReference type="AlphaFoldDB" id="S7RFC3"/>
<name>S7RFC3_GLOTA</name>
<dbReference type="OrthoDB" id="440325at2759"/>
<dbReference type="Pfam" id="PF00171">
    <property type="entry name" value="Aldedh"/>
    <property type="match status" value="1"/>
</dbReference>
<dbReference type="InterPro" id="IPR012394">
    <property type="entry name" value="Aldehyde_DH_NAD(P)"/>
</dbReference>
<dbReference type="STRING" id="670483.S7RFC3"/>
<dbReference type="PIRSF" id="PIRSF036492">
    <property type="entry name" value="ALDH"/>
    <property type="match status" value="1"/>
</dbReference>
<dbReference type="InterPro" id="IPR029510">
    <property type="entry name" value="Ald_DH_CS_GLU"/>
</dbReference>
<evidence type="ECO:0000256" key="3">
    <source>
        <dbReference type="PIRNR" id="PIRNR036492"/>
    </source>
</evidence>
<feature type="active site" evidence="4 5">
    <location>
        <position position="215"/>
    </location>
</feature>
<dbReference type="GO" id="GO:0005737">
    <property type="term" value="C:cytoplasm"/>
    <property type="evidence" value="ECO:0007669"/>
    <property type="project" value="TreeGrafter"/>
</dbReference>
<evidence type="ECO:0000313" key="8">
    <source>
        <dbReference type="EMBL" id="EPQ51209.1"/>
    </source>
</evidence>